<dbReference type="PANTHER" id="PTHR36573:SF1">
    <property type="entry name" value="INTERMEMBRANE PHOSPHOLIPID TRANSPORT SYSTEM BINDING PROTEIN MLAC"/>
    <property type="match status" value="1"/>
</dbReference>
<dbReference type="InterPro" id="IPR042245">
    <property type="entry name" value="Tgt2/MlaC_sf"/>
</dbReference>
<reference evidence="1" key="2">
    <citation type="submission" date="2007-10" db="EMBL/GenBank/DDBJ databases">
        <authorList>
            <person name="Myers G.S."/>
        </authorList>
    </citation>
    <scope>NUCLEOTIDE SEQUENCE [LARGE SCALE GENOMIC DNA]</scope>
</reference>
<dbReference type="Proteomes" id="UP000054075">
    <property type="component" value="Unassembled WGS sequence"/>
</dbReference>
<name>A8PK45_9COXI</name>
<dbReference type="Gene3D" id="3.10.450.710">
    <property type="entry name" value="Tgt2/MlaC"/>
    <property type="match status" value="1"/>
</dbReference>
<dbReference type="EMBL" id="AAQJ02000001">
    <property type="protein sequence ID" value="EDP46370.1"/>
    <property type="molecule type" value="Genomic_DNA"/>
</dbReference>
<evidence type="ECO:0000313" key="2">
    <source>
        <dbReference type="Proteomes" id="UP000054075"/>
    </source>
</evidence>
<dbReference type="InterPro" id="IPR008869">
    <property type="entry name" value="MlaC/ttg2D"/>
</dbReference>
<evidence type="ECO:0000313" key="1">
    <source>
        <dbReference type="EMBL" id="EDP46370.1"/>
    </source>
</evidence>
<reference evidence="1" key="1">
    <citation type="submission" date="2006-04" db="EMBL/GenBank/DDBJ databases">
        <authorList>
            <person name="Seshadri R."/>
            <person name="Federici B.A."/>
        </authorList>
    </citation>
    <scope>NUCLEOTIDE SEQUENCE [LARGE SCALE GENOMIC DNA]</scope>
</reference>
<dbReference type="OrthoDB" id="9787053at2"/>
<dbReference type="PANTHER" id="PTHR36573">
    <property type="entry name" value="INTERMEMBRANE PHOSPHOLIPID TRANSPORT SYSTEM BINDING PROTEIN MLAC"/>
    <property type="match status" value="1"/>
</dbReference>
<keyword evidence="2" id="KW-1185">Reference proteome</keyword>
<proteinExistence type="predicted"/>
<organism evidence="1 2">
    <name type="scientific">Rickettsiella grylli</name>
    <dbReference type="NCBI Taxonomy" id="59196"/>
    <lineage>
        <taxon>Bacteria</taxon>
        <taxon>Pseudomonadati</taxon>
        <taxon>Pseudomonadota</taxon>
        <taxon>Gammaproteobacteria</taxon>
        <taxon>Legionellales</taxon>
        <taxon>Coxiellaceae</taxon>
        <taxon>Rickettsiella</taxon>
    </lineage>
</organism>
<gene>
    <name evidence="1" type="primary">ttg2D</name>
    <name evidence="1" type="ORF">RICGR_0026</name>
</gene>
<dbReference type="eggNOG" id="COG2854">
    <property type="taxonomic scope" value="Bacteria"/>
</dbReference>
<dbReference type="RefSeq" id="WP_006035350.1">
    <property type="nucleotide sequence ID" value="NZ_AAQJ02000001.1"/>
</dbReference>
<protein>
    <submittedName>
        <fullName evidence="1">Toluene tolerance protein Ttg2D</fullName>
    </submittedName>
</protein>
<dbReference type="AlphaFoldDB" id="A8PK45"/>
<dbReference type="PIRSF" id="PIRSF004649">
    <property type="entry name" value="MlaC"/>
    <property type="match status" value="1"/>
</dbReference>
<sequence>MKKIISIVFGLLMLVDPIAWAISSPVDLLQNTSNQLISSLQRNRATLKTKPQVVYGIVNQILLPHVDIMSMSSRALGREAWFQATPYQRQVFAQQFVTLLIRTYSSALAQYTNEKVNFFPIRGDYNNQSRVQVNSAIVRESGPPINLSYRLMREGGQWMLYDFSVDGISIIESFRSQFVGELQQSGIEGLINKLTQHNSQNY</sequence>
<dbReference type="STRING" id="59196.RICGR_0026"/>
<dbReference type="Pfam" id="PF05494">
    <property type="entry name" value="MlaC"/>
    <property type="match status" value="1"/>
</dbReference>
<accession>A8PK45</accession>
<comment type="caution">
    <text evidence="1">The sequence shown here is derived from an EMBL/GenBank/DDBJ whole genome shotgun (WGS) entry which is preliminary data.</text>
</comment>